<dbReference type="EMBL" id="NVUS01000028">
    <property type="protein sequence ID" value="PCI97583.1"/>
    <property type="molecule type" value="Genomic_DNA"/>
</dbReference>
<dbReference type="AlphaFoldDB" id="A0A2A4YS05"/>
<comment type="function">
    <text evidence="8">Catalyzes the attachment of glutamate to tRNA(Glu) in a two-step reaction: glutamate is first activated by ATP to form Glu-AMP and then transferred to the acceptor end of tRNA(Glu).</text>
</comment>
<organism evidence="10">
    <name type="scientific">OCS116 cluster bacterium</name>
    <dbReference type="NCBI Taxonomy" id="2030921"/>
    <lineage>
        <taxon>Bacteria</taxon>
        <taxon>Pseudomonadati</taxon>
        <taxon>Pseudomonadota</taxon>
        <taxon>Alphaproteobacteria</taxon>
        <taxon>OCS116 cluster</taxon>
    </lineage>
</organism>
<dbReference type="InterPro" id="IPR000924">
    <property type="entry name" value="Glu/Gln-tRNA-synth"/>
</dbReference>
<evidence type="ECO:0000256" key="5">
    <source>
        <dbReference type="ARBA" id="ARBA00022840"/>
    </source>
</evidence>
<dbReference type="EC" id="6.1.1.17" evidence="8"/>
<dbReference type="GO" id="GO:0005737">
    <property type="term" value="C:cytoplasm"/>
    <property type="evidence" value="ECO:0007669"/>
    <property type="project" value="UniProtKB-SubCell"/>
</dbReference>
<evidence type="ECO:0000256" key="2">
    <source>
        <dbReference type="ARBA" id="ARBA00022490"/>
    </source>
</evidence>
<accession>A0A2A4YS05</accession>
<comment type="catalytic activity">
    <reaction evidence="8">
        <text>tRNA(Glu) + L-glutamate + ATP = L-glutamyl-tRNA(Glu) + AMP + diphosphate</text>
        <dbReference type="Rhea" id="RHEA:23540"/>
        <dbReference type="Rhea" id="RHEA-COMP:9663"/>
        <dbReference type="Rhea" id="RHEA-COMP:9680"/>
        <dbReference type="ChEBI" id="CHEBI:29985"/>
        <dbReference type="ChEBI" id="CHEBI:30616"/>
        <dbReference type="ChEBI" id="CHEBI:33019"/>
        <dbReference type="ChEBI" id="CHEBI:78442"/>
        <dbReference type="ChEBI" id="CHEBI:78520"/>
        <dbReference type="ChEBI" id="CHEBI:456215"/>
        <dbReference type="EC" id="6.1.1.17"/>
    </reaction>
</comment>
<dbReference type="GO" id="GO:0004818">
    <property type="term" value="F:glutamate-tRNA ligase activity"/>
    <property type="evidence" value="ECO:0007669"/>
    <property type="project" value="UniProtKB-UniRule"/>
</dbReference>
<dbReference type="NCBIfam" id="TIGR00464">
    <property type="entry name" value="gltX_bact"/>
    <property type="match status" value="1"/>
</dbReference>
<evidence type="ECO:0000256" key="4">
    <source>
        <dbReference type="ARBA" id="ARBA00022741"/>
    </source>
</evidence>
<reference evidence="10" key="2">
    <citation type="journal article" date="2018" name="ISME J.">
        <title>A dynamic microbial community with high functional redundancy inhabits the cold, oxic subseafloor aquifer.</title>
        <authorList>
            <person name="Tully B.J."/>
            <person name="Wheat C.G."/>
            <person name="Glazer B.T."/>
            <person name="Huber J.A."/>
        </authorList>
    </citation>
    <scope>NUCLEOTIDE SEQUENCE</scope>
    <source>
        <strain evidence="10">NORP83</strain>
    </source>
</reference>
<keyword evidence="7 8" id="KW-0030">Aminoacyl-tRNA synthetase</keyword>
<dbReference type="PROSITE" id="PS00178">
    <property type="entry name" value="AA_TRNA_LIGASE_I"/>
    <property type="match status" value="1"/>
</dbReference>
<dbReference type="InterPro" id="IPR049940">
    <property type="entry name" value="GluQ/Sye"/>
</dbReference>
<dbReference type="InterPro" id="IPR001412">
    <property type="entry name" value="aa-tRNA-synth_I_CS"/>
</dbReference>
<keyword evidence="6 8" id="KW-0648">Protein biosynthesis</keyword>
<dbReference type="GO" id="GO:0005524">
    <property type="term" value="F:ATP binding"/>
    <property type="evidence" value="ECO:0007669"/>
    <property type="project" value="UniProtKB-UniRule"/>
</dbReference>
<gene>
    <name evidence="8" type="primary">gltX</name>
    <name evidence="10" type="ORF">COB13_15295</name>
</gene>
<sequence>MKMKPVVRFAPSPTGNIHIGNLRPALINWLYAQKHDGTFILRFDDTDKNRSKQEYMDNIREDLTWLGLTWDRIEQQSTRFDRYEAVAQQLRDKGLLYACYETSEELDFKRKRQMARSMPPVYDRAALKLTADEIATFKAEGRKPHWRFKMQQKVVVWQDLVRGEQHIDTGSLSDPVLIRADGTWLYTLASIIDDIDMGVTHIIRGEDHVANTGVQLEIFEALEATPPTFGHHNLLVGKDGEGLSKRLGSLSIRELRERELEPMSVLSLSATIGSSNPVKPYADIAALSADFDISKLSRAPARFDADELSSLNAKLLHETDFADVKTRLADLGIADELAQNIWTATKANIIKFSDVKIWADIADGKATPIVATDDKAFIATALSLLPTGDYDETTWGTWTKAIKAATDRKGKTLFMPLRLVLTGLDHGAELKTLLPLIGEAHAKKYLTS</sequence>
<dbReference type="SUPFAM" id="SSF48163">
    <property type="entry name" value="An anticodon-binding domain of class I aminoacyl-tRNA synthetases"/>
    <property type="match status" value="1"/>
</dbReference>
<dbReference type="GO" id="GO:0006424">
    <property type="term" value="P:glutamyl-tRNA aminoacylation"/>
    <property type="evidence" value="ECO:0007669"/>
    <property type="project" value="UniProtKB-UniRule"/>
</dbReference>
<evidence type="ECO:0000256" key="7">
    <source>
        <dbReference type="ARBA" id="ARBA00023146"/>
    </source>
</evidence>
<dbReference type="HAMAP" id="MF_00022">
    <property type="entry name" value="Glu_tRNA_synth_type1"/>
    <property type="match status" value="1"/>
</dbReference>
<dbReference type="InterPro" id="IPR004527">
    <property type="entry name" value="Glu-tRNA-ligase_bac/mito"/>
</dbReference>
<dbReference type="PRINTS" id="PR00987">
    <property type="entry name" value="TRNASYNTHGLU"/>
</dbReference>
<evidence type="ECO:0000256" key="3">
    <source>
        <dbReference type="ARBA" id="ARBA00022598"/>
    </source>
</evidence>
<dbReference type="InterPro" id="IPR008925">
    <property type="entry name" value="aa_tRNA-synth_I_cd-bd_sf"/>
</dbReference>
<feature type="binding site" evidence="8">
    <location>
        <position position="245"/>
    </location>
    <ligand>
        <name>ATP</name>
        <dbReference type="ChEBI" id="CHEBI:30616"/>
    </ligand>
</feature>
<evidence type="ECO:0000256" key="8">
    <source>
        <dbReference type="HAMAP-Rule" id="MF_00022"/>
    </source>
</evidence>
<evidence type="ECO:0000259" key="9">
    <source>
        <dbReference type="Pfam" id="PF00749"/>
    </source>
</evidence>
<comment type="subcellular location">
    <subcellularLocation>
        <location evidence="8">Cytoplasm</location>
    </subcellularLocation>
</comment>
<dbReference type="Gene3D" id="1.10.10.350">
    <property type="match status" value="1"/>
</dbReference>
<comment type="caution">
    <text evidence="8">Lacks conserved residue(s) required for the propagation of feature annotation.</text>
</comment>
<reference key="1">
    <citation type="submission" date="2017-08" db="EMBL/GenBank/DDBJ databases">
        <title>A dynamic microbial community with high functional redundancy inhabits the cold, oxic subseafloor aquifer.</title>
        <authorList>
            <person name="Tully B.J."/>
            <person name="Wheat C.G."/>
            <person name="Glazer B.T."/>
            <person name="Huber J.A."/>
        </authorList>
    </citation>
    <scope>NUCLEOTIDE SEQUENCE [LARGE SCALE GENOMIC DNA]</scope>
</reference>
<dbReference type="SUPFAM" id="SSF52374">
    <property type="entry name" value="Nucleotidylyl transferase"/>
    <property type="match status" value="1"/>
</dbReference>
<dbReference type="Gene3D" id="3.40.50.620">
    <property type="entry name" value="HUPs"/>
    <property type="match status" value="1"/>
</dbReference>
<comment type="caution">
    <text evidence="10">The sequence shown here is derived from an EMBL/GenBank/DDBJ whole genome shotgun (WGS) entry which is preliminary data.</text>
</comment>
<keyword evidence="3 8" id="KW-0436">Ligase</keyword>
<keyword evidence="2 8" id="KW-0963">Cytoplasm</keyword>
<feature type="short sequence motif" description="'HIGH' region" evidence="8">
    <location>
        <begin position="11"/>
        <end position="21"/>
    </location>
</feature>
<feature type="domain" description="Glutamyl/glutaminyl-tRNA synthetase class Ib catalytic" evidence="9">
    <location>
        <begin position="6"/>
        <end position="308"/>
    </location>
</feature>
<protein>
    <recommendedName>
        <fullName evidence="8">Glutamate--tRNA ligase</fullName>
        <ecNumber evidence="8">6.1.1.17</ecNumber>
    </recommendedName>
    <alternativeName>
        <fullName evidence="8">Glutamyl-tRNA synthetase</fullName>
        <shortName evidence="8">GluRS</shortName>
    </alternativeName>
</protein>
<dbReference type="PANTHER" id="PTHR43311:SF2">
    <property type="entry name" value="GLUTAMATE--TRNA LIGASE, MITOCHONDRIAL-RELATED"/>
    <property type="match status" value="1"/>
</dbReference>
<dbReference type="InterPro" id="IPR020751">
    <property type="entry name" value="aa-tRNA-synth_I_codon-bd_sub2"/>
</dbReference>
<evidence type="ECO:0000256" key="1">
    <source>
        <dbReference type="ARBA" id="ARBA00007894"/>
    </source>
</evidence>
<dbReference type="InterPro" id="IPR014729">
    <property type="entry name" value="Rossmann-like_a/b/a_fold"/>
</dbReference>
<evidence type="ECO:0000256" key="6">
    <source>
        <dbReference type="ARBA" id="ARBA00022917"/>
    </source>
</evidence>
<proteinExistence type="inferred from homology"/>
<dbReference type="GO" id="GO:0000049">
    <property type="term" value="F:tRNA binding"/>
    <property type="evidence" value="ECO:0007669"/>
    <property type="project" value="InterPro"/>
</dbReference>
<feature type="short sequence motif" description="'KMSKS' region" evidence="8">
    <location>
        <begin position="242"/>
        <end position="246"/>
    </location>
</feature>
<keyword evidence="4 8" id="KW-0547">Nucleotide-binding</keyword>
<dbReference type="InterPro" id="IPR020058">
    <property type="entry name" value="Glu/Gln-tRNA-synth_Ib_cat-dom"/>
</dbReference>
<name>A0A2A4YS05_9PROT</name>
<comment type="subunit">
    <text evidence="8">Monomer.</text>
</comment>
<keyword evidence="5 8" id="KW-0067">ATP-binding</keyword>
<evidence type="ECO:0000313" key="10">
    <source>
        <dbReference type="EMBL" id="PCI97583.1"/>
    </source>
</evidence>
<dbReference type="PANTHER" id="PTHR43311">
    <property type="entry name" value="GLUTAMATE--TRNA LIGASE"/>
    <property type="match status" value="1"/>
</dbReference>
<comment type="similarity">
    <text evidence="1 8">Belongs to the class-I aminoacyl-tRNA synthetase family. Glutamate--tRNA ligase type 1 subfamily.</text>
</comment>
<dbReference type="Pfam" id="PF00749">
    <property type="entry name" value="tRNA-synt_1c"/>
    <property type="match status" value="1"/>
</dbReference>